<gene>
    <name evidence="2" type="ORF">mRhiFer1_010156</name>
</gene>
<comment type="caution">
    <text evidence="2">The sequence shown here is derived from an EMBL/GenBank/DDBJ whole genome shotgun (WGS) entry which is preliminary data.</text>
</comment>
<dbReference type="EMBL" id="JACAGC010000008">
    <property type="protein sequence ID" value="KAF6351652.1"/>
    <property type="molecule type" value="Genomic_DNA"/>
</dbReference>
<protein>
    <submittedName>
        <fullName evidence="2">Uncharacterized protein</fullName>
    </submittedName>
</protein>
<evidence type="ECO:0000313" key="3">
    <source>
        <dbReference type="Proteomes" id="UP000585614"/>
    </source>
</evidence>
<feature type="region of interest" description="Disordered" evidence="1">
    <location>
        <begin position="102"/>
        <end position="137"/>
    </location>
</feature>
<proteinExistence type="predicted"/>
<name>A0A7J7XPT3_RHIFE</name>
<reference evidence="2 3" key="1">
    <citation type="journal article" date="2020" name="Nature">
        <title>Six reference-quality genomes reveal evolution of bat adaptations.</title>
        <authorList>
            <person name="Jebb D."/>
            <person name="Huang Z."/>
            <person name="Pippel M."/>
            <person name="Hughes G.M."/>
            <person name="Lavrichenko K."/>
            <person name="Devanna P."/>
            <person name="Winkler S."/>
            <person name="Jermiin L.S."/>
            <person name="Skirmuntt E.C."/>
            <person name="Katzourakis A."/>
            <person name="Burkitt-Gray L."/>
            <person name="Ray D.A."/>
            <person name="Sullivan K.A.M."/>
            <person name="Roscito J.G."/>
            <person name="Kirilenko B.M."/>
            <person name="Davalos L.M."/>
            <person name="Corthals A.P."/>
            <person name="Power M.L."/>
            <person name="Jones G."/>
            <person name="Ransome R.D."/>
            <person name="Dechmann D.K.N."/>
            <person name="Locatelli A.G."/>
            <person name="Puechmaille S.J."/>
            <person name="Fedrigo O."/>
            <person name="Jarvis E.D."/>
            <person name="Hiller M."/>
            <person name="Vernes S.C."/>
            <person name="Myers E.W."/>
            <person name="Teeling E.C."/>
        </authorList>
    </citation>
    <scope>NUCLEOTIDE SEQUENCE [LARGE SCALE GENOMIC DNA]</scope>
    <source>
        <strain evidence="2">MRhiFer1</strain>
        <tissue evidence="2">Lung</tissue>
    </source>
</reference>
<evidence type="ECO:0000256" key="1">
    <source>
        <dbReference type="SAM" id="MobiDB-lite"/>
    </source>
</evidence>
<dbReference type="AlphaFoldDB" id="A0A7J7XPT3"/>
<accession>A0A7J7XPT3</accession>
<organism evidence="2 3">
    <name type="scientific">Rhinolophus ferrumequinum</name>
    <name type="common">Greater horseshoe bat</name>
    <dbReference type="NCBI Taxonomy" id="59479"/>
    <lineage>
        <taxon>Eukaryota</taxon>
        <taxon>Metazoa</taxon>
        <taxon>Chordata</taxon>
        <taxon>Craniata</taxon>
        <taxon>Vertebrata</taxon>
        <taxon>Euteleostomi</taxon>
        <taxon>Mammalia</taxon>
        <taxon>Eutheria</taxon>
        <taxon>Laurasiatheria</taxon>
        <taxon>Chiroptera</taxon>
        <taxon>Yinpterochiroptera</taxon>
        <taxon>Rhinolophoidea</taxon>
        <taxon>Rhinolophidae</taxon>
        <taxon>Rhinolophinae</taxon>
        <taxon>Rhinolophus</taxon>
    </lineage>
</organism>
<evidence type="ECO:0000313" key="2">
    <source>
        <dbReference type="EMBL" id="KAF6351652.1"/>
    </source>
</evidence>
<dbReference type="Proteomes" id="UP000585614">
    <property type="component" value="Unassembled WGS sequence"/>
</dbReference>
<sequence>MAATPSALGWNQLWSRRETWFDTPPQALGSWKATSLFPVPLFEGLAAFLLDALLLSNQQTRLLFKGGDFFMGHSCQESRHRARGAEKGGQTRLLRASGEMTALPQASKQGGQKRRNPVLGPDHLAERSSRPHCKGGIVFDDRQRGRMKQTWAFEPDRLTLNPRSALCWLGELGPL</sequence>